<evidence type="ECO:0000313" key="2">
    <source>
        <dbReference type="Proteomes" id="UP000176939"/>
    </source>
</evidence>
<accession>A0A1F7X600</accession>
<evidence type="ECO:0000313" key="1">
    <source>
        <dbReference type="EMBL" id="OGM10492.1"/>
    </source>
</evidence>
<dbReference type="EMBL" id="MGFQ01000007">
    <property type="protein sequence ID" value="OGM10492.1"/>
    <property type="molecule type" value="Genomic_DNA"/>
</dbReference>
<sequence length="114" mass="13731">MKKSKWFEVEGRRFKAKTSAKNLKDAWSKTFEKWRLIIQGFFPNDPIITCGLCDLFNNFSDSCRGCPVWWRTGFRFCENTPLGRWSWCKTKMNAEDELNFLKNLKRWVKYRGKM</sequence>
<proteinExistence type="predicted"/>
<comment type="caution">
    <text evidence="1">The sequence shown here is derived from an EMBL/GenBank/DDBJ whole genome shotgun (WGS) entry which is preliminary data.</text>
</comment>
<reference evidence="1 2" key="1">
    <citation type="journal article" date="2016" name="Nat. Commun.">
        <title>Thousands of microbial genomes shed light on interconnected biogeochemical processes in an aquifer system.</title>
        <authorList>
            <person name="Anantharaman K."/>
            <person name="Brown C.T."/>
            <person name="Hug L.A."/>
            <person name="Sharon I."/>
            <person name="Castelle C.J."/>
            <person name="Probst A.J."/>
            <person name="Thomas B.C."/>
            <person name="Singh A."/>
            <person name="Wilkins M.J."/>
            <person name="Karaoz U."/>
            <person name="Brodie E.L."/>
            <person name="Williams K.H."/>
            <person name="Hubbard S.S."/>
            <person name="Banfield J.F."/>
        </authorList>
    </citation>
    <scope>NUCLEOTIDE SEQUENCE [LARGE SCALE GENOMIC DNA]</scope>
</reference>
<dbReference type="AlphaFoldDB" id="A0A1F7X600"/>
<gene>
    <name evidence="1" type="ORF">A2Z67_02715</name>
</gene>
<protein>
    <submittedName>
        <fullName evidence="1">Uncharacterized protein</fullName>
    </submittedName>
</protein>
<name>A0A1F7X600_9BACT</name>
<dbReference type="Proteomes" id="UP000176939">
    <property type="component" value="Unassembled WGS sequence"/>
</dbReference>
<organism evidence="1 2">
    <name type="scientific">Candidatus Woesebacteria bacterium RBG_13_36_22</name>
    <dbReference type="NCBI Taxonomy" id="1802478"/>
    <lineage>
        <taxon>Bacteria</taxon>
        <taxon>Candidatus Woeseibacteriota</taxon>
    </lineage>
</organism>